<dbReference type="Proteomes" id="UP000789366">
    <property type="component" value="Unassembled WGS sequence"/>
</dbReference>
<proteinExistence type="predicted"/>
<reference evidence="1" key="1">
    <citation type="submission" date="2021-06" db="EMBL/GenBank/DDBJ databases">
        <authorList>
            <person name="Kallberg Y."/>
            <person name="Tangrot J."/>
            <person name="Rosling A."/>
        </authorList>
    </citation>
    <scope>NUCLEOTIDE SEQUENCE</scope>
    <source>
        <strain evidence="1">28 12/20/2015</strain>
    </source>
</reference>
<name>A0ACA9NEA7_9GLOM</name>
<evidence type="ECO:0000313" key="2">
    <source>
        <dbReference type="Proteomes" id="UP000789366"/>
    </source>
</evidence>
<comment type="caution">
    <text evidence="1">The sequence shown here is derived from an EMBL/GenBank/DDBJ whole genome shotgun (WGS) entry which is preliminary data.</text>
</comment>
<gene>
    <name evidence="1" type="ORF">SPELUC_LOCUS8955</name>
</gene>
<protein>
    <submittedName>
        <fullName evidence="1">5991_t:CDS:1</fullName>
    </submittedName>
</protein>
<organism evidence="1 2">
    <name type="scientific">Cetraspora pellucida</name>
    <dbReference type="NCBI Taxonomy" id="1433469"/>
    <lineage>
        <taxon>Eukaryota</taxon>
        <taxon>Fungi</taxon>
        <taxon>Fungi incertae sedis</taxon>
        <taxon>Mucoromycota</taxon>
        <taxon>Glomeromycotina</taxon>
        <taxon>Glomeromycetes</taxon>
        <taxon>Diversisporales</taxon>
        <taxon>Gigasporaceae</taxon>
        <taxon>Cetraspora</taxon>
    </lineage>
</organism>
<dbReference type="EMBL" id="CAJVPW010014221">
    <property type="protein sequence ID" value="CAG8652156.1"/>
    <property type="molecule type" value="Genomic_DNA"/>
</dbReference>
<keyword evidence="2" id="KW-1185">Reference proteome</keyword>
<sequence>MSYFCNRCKKETDHKSIFCSKTQCDKCKGFGHINFFCPTLPCRACKSTDHTLQACQYEFIHSKNYIYGISNKKGLLNCGCNQTKLLEKRKKLQEDQVSLSNKRQYHCCNCNDITYVDKLTSINNTFLCFGCKKEFINRLPNNDNRKIQFVQSPENQRDIVSCVICKKNHHRFSYLDGIGDFCSWHHQAAYKVLRDIEDPNKALWTRIKHWTTSSKTRLSSYSLNQTAILRIVLIYQKKLKMTYEKALETQIGDFFNPAGETDDYDDEEEWEYQNNEKIYSFIK</sequence>
<accession>A0ACA9NEA7</accession>
<feature type="non-terminal residue" evidence="1">
    <location>
        <position position="283"/>
    </location>
</feature>
<evidence type="ECO:0000313" key="1">
    <source>
        <dbReference type="EMBL" id="CAG8652156.1"/>
    </source>
</evidence>